<feature type="region of interest" description="Disordered" evidence="1">
    <location>
        <begin position="80"/>
        <end position="102"/>
    </location>
</feature>
<gene>
    <name evidence="3" type="ORF">BV61_05300</name>
</gene>
<name>A0A1T1CRS1_9SYNE</name>
<keyword evidence="2" id="KW-0472">Membrane</keyword>
<feature type="transmembrane region" description="Helical" evidence="2">
    <location>
        <begin position="31"/>
        <end position="50"/>
    </location>
</feature>
<dbReference type="InterPro" id="IPR021883">
    <property type="entry name" value="LPA1-like"/>
</dbReference>
<feature type="compositionally biased region" description="Polar residues" evidence="1">
    <location>
        <begin position="88"/>
        <end position="102"/>
    </location>
</feature>
<keyword evidence="4" id="KW-1185">Reference proteome</keyword>
<dbReference type="Proteomes" id="UP000242636">
    <property type="component" value="Unassembled WGS sequence"/>
</dbReference>
<keyword evidence="2" id="KW-1133">Transmembrane helix</keyword>
<evidence type="ECO:0000313" key="3">
    <source>
        <dbReference type="EMBL" id="OOV31123.1"/>
    </source>
</evidence>
<comment type="caution">
    <text evidence="3">The sequence shown here is derived from an EMBL/GenBank/DDBJ whole genome shotgun (WGS) entry which is preliminary data.</text>
</comment>
<evidence type="ECO:0000256" key="2">
    <source>
        <dbReference type="SAM" id="Phobius"/>
    </source>
</evidence>
<proteinExistence type="predicted"/>
<evidence type="ECO:0000313" key="4">
    <source>
        <dbReference type="Proteomes" id="UP000242636"/>
    </source>
</evidence>
<sequence length="102" mass="11247">MAPQSPPPLDPQLQAKLQQEVRTPWQSLRRALWIAFEASAALGLVIMVLRLVGGEAVRPNDVLIQVGAVVLFGYLLWKDRPRKPEANPGQTGDSTSQKGLRH</sequence>
<protein>
    <recommendedName>
        <fullName evidence="5">DUF3493 domain-containing protein</fullName>
    </recommendedName>
</protein>
<organism evidence="3 4">
    <name type="scientific">Candidatus Synechococcus spongiarum LMB bulk15M</name>
    <dbReference type="NCBI Taxonomy" id="1943582"/>
    <lineage>
        <taxon>Bacteria</taxon>
        <taxon>Bacillati</taxon>
        <taxon>Cyanobacteriota</taxon>
        <taxon>Cyanophyceae</taxon>
        <taxon>Synechococcales</taxon>
        <taxon>Synechococcaceae</taxon>
        <taxon>Synechococcus</taxon>
    </lineage>
</organism>
<dbReference type="EMBL" id="MWLD01000063">
    <property type="protein sequence ID" value="OOV31123.1"/>
    <property type="molecule type" value="Genomic_DNA"/>
</dbReference>
<keyword evidence="2" id="KW-0812">Transmembrane</keyword>
<evidence type="ECO:0000256" key="1">
    <source>
        <dbReference type="SAM" id="MobiDB-lite"/>
    </source>
</evidence>
<accession>A0A1T1CRS1</accession>
<dbReference type="Pfam" id="PF11998">
    <property type="entry name" value="DUF3493"/>
    <property type="match status" value="1"/>
</dbReference>
<dbReference type="AlphaFoldDB" id="A0A1T1CRS1"/>
<evidence type="ECO:0008006" key="5">
    <source>
        <dbReference type="Google" id="ProtNLM"/>
    </source>
</evidence>
<reference evidence="3 4" key="1">
    <citation type="submission" date="2017-02" db="EMBL/GenBank/DDBJ databases">
        <title>Draft Genome Sequences of 'Candidatus Synechococcus spongiarum', Cyanobacterial Symbionts of the Mediterranean Sponge Aplysina aerophoba from two locations.</title>
        <authorList>
            <person name="Slaby B.M."/>
            <person name="Hentschel U."/>
        </authorList>
    </citation>
    <scope>NUCLEOTIDE SEQUENCE [LARGE SCALE GENOMIC DNA]</scope>
    <source>
        <strain evidence="3">LMB bulk15M</strain>
    </source>
</reference>